<evidence type="ECO:0000313" key="1">
    <source>
        <dbReference type="EMBL" id="SEI13113.1"/>
    </source>
</evidence>
<evidence type="ECO:0000313" key="2">
    <source>
        <dbReference type="Proteomes" id="UP000199371"/>
    </source>
</evidence>
<dbReference type="EMBL" id="FNXF01000027">
    <property type="protein sequence ID" value="SEI13113.1"/>
    <property type="molecule type" value="Genomic_DNA"/>
</dbReference>
<keyword evidence="2" id="KW-1185">Reference proteome</keyword>
<protein>
    <submittedName>
        <fullName evidence="1">Uncharacterized protein</fullName>
    </submittedName>
</protein>
<dbReference type="OrthoDB" id="5771523at2"/>
<sequence length="80" mass="8990">MDNQRVTEQQAVAMLQVWNSLGRDLAALARLHPDNSKKLIVLMLPGYRCNQWYQVGDGYSCYTEALTSLGCLIDKTRVSA</sequence>
<name>A0A1H6NDB6_9GAMM</name>
<accession>A0A1H6NDB6</accession>
<dbReference type="AlphaFoldDB" id="A0A1H6NDB6"/>
<organism evidence="1 2">
    <name type="scientific">Rheinheimera pacifica</name>
    <dbReference type="NCBI Taxonomy" id="173990"/>
    <lineage>
        <taxon>Bacteria</taxon>
        <taxon>Pseudomonadati</taxon>
        <taxon>Pseudomonadota</taxon>
        <taxon>Gammaproteobacteria</taxon>
        <taxon>Chromatiales</taxon>
        <taxon>Chromatiaceae</taxon>
        <taxon>Rheinheimera</taxon>
    </lineage>
</organism>
<reference evidence="2" key="1">
    <citation type="submission" date="2016-10" db="EMBL/GenBank/DDBJ databases">
        <authorList>
            <person name="Varghese N."/>
            <person name="Submissions S."/>
        </authorList>
    </citation>
    <scope>NUCLEOTIDE SEQUENCE [LARGE SCALE GENOMIC DNA]</scope>
    <source>
        <strain evidence="2">DSM 17616</strain>
    </source>
</reference>
<proteinExistence type="predicted"/>
<dbReference type="Proteomes" id="UP000199371">
    <property type="component" value="Unassembled WGS sequence"/>
</dbReference>
<dbReference type="STRING" id="173990.SAMN05660691_04044"/>
<gene>
    <name evidence="1" type="ORF">SAMN05660691_04044</name>
</gene>